<accession>A0ABR8E3C4</accession>
<evidence type="ECO:0000313" key="3">
    <source>
        <dbReference type="Proteomes" id="UP000623440"/>
    </source>
</evidence>
<comment type="caution">
    <text evidence="2">The sequence shown here is derived from an EMBL/GenBank/DDBJ whole genome shotgun (WGS) entry which is preliminary data.</text>
</comment>
<reference evidence="2 3" key="1">
    <citation type="journal article" date="2020" name="ISME J.">
        <title>Comparative genomics reveals insights into cyanobacterial evolution and habitat adaptation.</title>
        <authorList>
            <person name="Chen M.Y."/>
            <person name="Teng W.K."/>
            <person name="Zhao L."/>
            <person name="Hu C.X."/>
            <person name="Zhou Y.K."/>
            <person name="Han B.P."/>
            <person name="Song L.R."/>
            <person name="Shu W.S."/>
        </authorList>
    </citation>
    <scope>NUCLEOTIDE SEQUENCE [LARGE SCALE GENOMIC DNA]</scope>
    <source>
        <strain evidence="2 3">FACHB-838</strain>
    </source>
</reference>
<organism evidence="2 3">
    <name type="scientific">Nostoc flagelliforme FACHB-838</name>
    <dbReference type="NCBI Taxonomy" id="2692904"/>
    <lineage>
        <taxon>Bacteria</taxon>
        <taxon>Bacillati</taxon>
        <taxon>Cyanobacteriota</taxon>
        <taxon>Cyanophyceae</taxon>
        <taxon>Nostocales</taxon>
        <taxon>Nostocaceae</taxon>
        <taxon>Nostoc</taxon>
    </lineage>
</organism>
<feature type="transmembrane region" description="Helical" evidence="1">
    <location>
        <begin position="9"/>
        <end position="29"/>
    </location>
</feature>
<gene>
    <name evidence="2" type="ORF">H6G97_44545</name>
</gene>
<keyword evidence="3" id="KW-1185">Reference proteome</keyword>
<dbReference type="Proteomes" id="UP000623440">
    <property type="component" value="Unassembled WGS sequence"/>
</dbReference>
<protein>
    <submittedName>
        <fullName evidence="2">Uncharacterized protein</fullName>
    </submittedName>
</protein>
<evidence type="ECO:0000313" key="2">
    <source>
        <dbReference type="EMBL" id="MBD2536020.1"/>
    </source>
</evidence>
<sequence length="154" mass="16462">MAQEQLAKWFLSAAALSTIIVPIGVDAVLLSNGHMNNPAWLPHAKLHCAMSFFAALSLGGSALAILKVRPVSDHFSMGLAAFLSSAFWIGLIAAGFWPGTSYGFLNDPVLGNVREPQFGGIIIYPNVVASVITIVIAITGYWLTTYKRSIGQSR</sequence>
<feature type="transmembrane region" description="Helical" evidence="1">
    <location>
        <begin position="49"/>
        <end position="66"/>
    </location>
</feature>
<keyword evidence="1" id="KW-1133">Transmembrane helix</keyword>
<name>A0ABR8E3C4_9NOSO</name>
<dbReference type="RefSeq" id="WP_190946793.1">
    <property type="nucleotide sequence ID" value="NZ_JACJSI010000373.1"/>
</dbReference>
<keyword evidence="1" id="KW-0472">Membrane</keyword>
<feature type="transmembrane region" description="Helical" evidence="1">
    <location>
        <begin position="118"/>
        <end position="144"/>
    </location>
</feature>
<proteinExistence type="predicted"/>
<keyword evidence="1" id="KW-0812">Transmembrane</keyword>
<evidence type="ECO:0000256" key="1">
    <source>
        <dbReference type="SAM" id="Phobius"/>
    </source>
</evidence>
<feature type="transmembrane region" description="Helical" evidence="1">
    <location>
        <begin position="78"/>
        <end position="98"/>
    </location>
</feature>
<dbReference type="EMBL" id="JACJSI010000373">
    <property type="protein sequence ID" value="MBD2536020.1"/>
    <property type="molecule type" value="Genomic_DNA"/>
</dbReference>